<dbReference type="Proteomes" id="UP001177140">
    <property type="component" value="Unassembled WGS sequence"/>
</dbReference>
<dbReference type="PANTHER" id="PTHR48049">
    <property type="entry name" value="GLYCOSYLTRANSFERASE"/>
    <property type="match status" value="1"/>
</dbReference>
<accession>A0AA41V5Q0</accession>
<evidence type="ECO:0000256" key="1">
    <source>
        <dbReference type="ARBA" id="ARBA00009995"/>
    </source>
</evidence>
<evidence type="ECO:0000256" key="2">
    <source>
        <dbReference type="ARBA" id="ARBA00022679"/>
    </source>
</evidence>
<dbReference type="InterPro" id="IPR002213">
    <property type="entry name" value="UDP_glucos_trans"/>
</dbReference>
<keyword evidence="2 3" id="KW-0808">Transferase</keyword>
<dbReference type="PROSITE" id="PS00375">
    <property type="entry name" value="UDPGT"/>
    <property type="match status" value="1"/>
</dbReference>
<evidence type="ECO:0000256" key="3">
    <source>
        <dbReference type="RuleBase" id="RU003718"/>
    </source>
</evidence>
<dbReference type="EC" id="2.4.1.-" evidence="4"/>
<keyword evidence="3" id="KW-0328">Glycosyltransferase</keyword>
<keyword evidence="6" id="KW-1185">Reference proteome</keyword>
<dbReference type="GO" id="GO:0035251">
    <property type="term" value="F:UDP-glucosyltransferase activity"/>
    <property type="evidence" value="ECO:0007669"/>
    <property type="project" value="InterPro"/>
</dbReference>
<protein>
    <recommendedName>
        <fullName evidence="4">Glycosyltransferase</fullName>
        <ecNumber evidence="4">2.4.1.-</ecNumber>
    </recommendedName>
</protein>
<comment type="caution">
    <text evidence="5">The sequence shown here is derived from an EMBL/GenBank/DDBJ whole genome shotgun (WGS) entry which is preliminary data.</text>
</comment>
<dbReference type="InterPro" id="IPR050481">
    <property type="entry name" value="UDP-glycosyltransf_plant"/>
</dbReference>
<dbReference type="SUPFAM" id="SSF53756">
    <property type="entry name" value="UDP-Glycosyltransferase/glycogen phosphorylase"/>
    <property type="match status" value="1"/>
</dbReference>
<proteinExistence type="inferred from homology"/>
<dbReference type="Pfam" id="PF00201">
    <property type="entry name" value="UDPGT"/>
    <property type="match status" value="1"/>
</dbReference>
<gene>
    <name evidence="5" type="ORF">MKW94_004570</name>
</gene>
<comment type="similarity">
    <text evidence="1 3">Belongs to the UDP-glycosyltransferase family.</text>
</comment>
<reference evidence="5" key="1">
    <citation type="submission" date="2022-03" db="EMBL/GenBank/DDBJ databases">
        <title>A functionally conserved STORR gene fusion in Papaver species that diverged 16.8 million years ago.</title>
        <authorList>
            <person name="Catania T."/>
        </authorList>
    </citation>
    <scope>NUCLEOTIDE SEQUENCE</scope>
    <source>
        <strain evidence="5">S-191538</strain>
    </source>
</reference>
<sequence length="403" mass="44737">MESQEGSSGSQLHVVMFPWLAFGHITPFVQLSNKLASHGVQISFLSAPVNIQRISSSLSSSPLIKIIPVHIPAVDGLPPGLGCTADMSPALADLLKVALDKMQPQIESLLIDLEPHIVFIDFVQHWFPSIASPLIRYQNFPFRSLRSCLRSLLLTNVSKQCENCLTLLLLKSCDEMEGPYLDYISKIYGKPVLLTGPLVPEPPIDKLEEKWEKWLQKFPAKSVVFCSFGSETFLQDEQIKELVLGLEQTGLPFIAVLNFVPDGGGDSNVKLKIAFPIGFAERVQDRGMVHTGWVQQQLILAHDSVGCYVCHAGLSSVIEAFMNDCQLVLLPQRGDQFLNSKLVSGDLEAGVQVTRDDEHGHFNEEDLCTSLLIMGNGKDFLLKKYIQDSFITNFVAEMKRIVN</sequence>
<dbReference type="Gene3D" id="3.40.50.2000">
    <property type="entry name" value="Glycogen Phosphorylase B"/>
    <property type="match status" value="2"/>
</dbReference>
<evidence type="ECO:0000313" key="5">
    <source>
        <dbReference type="EMBL" id="MCL7035720.1"/>
    </source>
</evidence>
<evidence type="ECO:0000256" key="4">
    <source>
        <dbReference type="RuleBase" id="RU362057"/>
    </source>
</evidence>
<name>A0AA41V5Q0_PAPNU</name>
<dbReference type="EMBL" id="JAJJMA010160104">
    <property type="protein sequence ID" value="MCL7035720.1"/>
    <property type="molecule type" value="Genomic_DNA"/>
</dbReference>
<evidence type="ECO:0000313" key="6">
    <source>
        <dbReference type="Proteomes" id="UP001177140"/>
    </source>
</evidence>
<dbReference type="InterPro" id="IPR035595">
    <property type="entry name" value="UDP_glycos_trans_CS"/>
</dbReference>
<dbReference type="AlphaFoldDB" id="A0AA41V5Q0"/>
<dbReference type="CDD" id="cd03784">
    <property type="entry name" value="GT1_Gtf-like"/>
    <property type="match status" value="1"/>
</dbReference>
<dbReference type="FunFam" id="3.40.50.2000:FF:000037">
    <property type="entry name" value="Glycosyltransferase"/>
    <property type="match status" value="1"/>
</dbReference>
<organism evidence="5 6">
    <name type="scientific">Papaver nudicaule</name>
    <name type="common">Iceland poppy</name>
    <dbReference type="NCBI Taxonomy" id="74823"/>
    <lineage>
        <taxon>Eukaryota</taxon>
        <taxon>Viridiplantae</taxon>
        <taxon>Streptophyta</taxon>
        <taxon>Embryophyta</taxon>
        <taxon>Tracheophyta</taxon>
        <taxon>Spermatophyta</taxon>
        <taxon>Magnoliopsida</taxon>
        <taxon>Ranunculales</taxon>
        <taxon>Papaveraceae</taxon>
        <taxon>Papaveroideae</taxon>
        <taxon>Papaver</taxon>
    </lineage>
</organism>
<dbReference type="PANTHER" id="PTHR48049:SF84">
    <property type="entry name" value="UDP-GLYCOSYLTRANSFERASE 79A6"/>
    <property type="match status" value="1"/>
</dbReference>